<reference evidence="1 2" key="1">
    <citation type="journal article" date="2018" name="Sci. Rep.">
        <title>Genomic signatures of local adaptation to the degree of environmental predictability in rotifers.</title>
        <authorList>
            <person name="Franch-Gras L."/>
            <person name="Hahn C."/>
            <person name="Garcia-Roger E.M."/>
            <person name="Carmona M.J."/>
            <person name="Serra M."/>
            <person name="Gomez A."/>
        </authorList>
    </citation>
    <scope>NUCLEOTIDE SEQUENCE [LARGE SCALE GENOMIC DNA]</scope>
    <source>
        <strain evidence="1">HYR1</strain>
    </source>
</reference>
<dbReference type="EMBL" id="REGN01004915">
    <property type="protein sequence ID" value="RNA15658.1"/>
    <property type="molecule type" value="Genomic_DNA"/>
</dbReference>
<dbReference type="AlphaFoldDB" id="A0A3M7QXE2"/>
<keyword evidence="2" id="KW-1185">Reference proteome</keyword>
<proteinExistence type="predicted"/>
<comment type="caution">
    <text evidence="1">The sequence shown here is derived from an EMBL/GenBank/DDBJ whole genome shotgun (WGS) entry which is preliminary data.</text>
</comment>
<evidence type="ECO:0000313" key="1">
    <source>
        <dbReference type="EMBL" id="RNA15658.1"/>
    </source>
</evidence>
<organism evidence="1 2">
    <name type="scientific">Brachionus plicatilis</name>
    <name type="common">Marine rotifer</name>
    <name type="synonym">Brachionus muelleri</name>
    <dbReference type="NCBI Taxonomy" id="10195"/>
    <lineage>
        <taxon>Eukaryota</taxon>
        <taxon>Metazoa</taxon>
        <taxon>Spiralia</taxon>
        <taxon>Gnathifera</taxon>
        <taxon>Rotifera</taxon>
        <taxon>Eurotatoria</taxon>
        <taxon>Monogononta</taxon>
        <taxon>Pseudotrocha</taxon>
        <taxon>Ploima</taxon>
        <taxon>Brachionidae</taxon>
        <taxon>Brachionus</taxon>
    </lineage>
</organism>
<gene>
    <name evidence="1" type="ORF">BpHYR1_042436</name>
</gene>
<evidence type="ECO:0000313" key="2">
    <source>
        <dbReference type="Proteomes" id="UP000276133"/>
    </source>
</evidence>
<dbReference type="Proteomes" id="UP000276133">
    <property type="component" value="Unassembled WGS sequence"/>
</dbReference>
<name>A0A3M7QXE2_BRAPC</name>
<accession>A0A3M7QXE2</accession>
<sequence>MQALTWLNETESIYDSGSSVDCLDHHDQLFVSTNFEDDTANATAALFTNTSLLVKKRSAKTLFFKHKKELIKYRVLLIVPNLESALNEEVGILLQLGYENYNLKNSN</sequence>
<protein>
    <submittedName>
        <fullName evidence="1">Uncharacterized protein</fullName>
    </submittedName>
</protein>